<dbReference type="Proteomes" id="UP001497457">
    <property type="component" value="Chromosome 2b"/>
</dbReference>
<dbReference type="EMBL" id="OZ075112">
    <property type="protein sequence ID" value="CAL4967338.1"/>
    <property type="molecule type" value="Genomic_DNA"/>
</dbReference>
<name>A0ABC8ZX59_9POAL</name>
<accession>A0ABC8ZX59</accession>
<evidence type="ECO:0000313" key="2">
    <source>
        <dbReference type="Proteomes" id="UP001497457"/>
    </source>
</evidence>
<keyword evidence="2" id="KW-1185">Reference proteome</keyword>
<organism evidence="1 2">
    <name type="scientific">Urochloa decumbens</name>
    <dbReference type="NCBI Taxonomy" id="240449"/>
    <lineage>
        <taxon>Eukaryota</taxon>
        <taxon>Viridiplantae</taxon>
        <taxon>Streptophyta</taxon>
        <taxon>Embryophyta</taxon>
        <taxon>Tracheophyta</taxon>
        <taxon>Spermatophyta</taxon>
        <taxon>Magnoliopsida</taxon>
        <taxon>Liliopsida</taxon>
        <taxon>Poales</taxon>
        <taxon>Poaceae</taxon>
        <taxon>PACMAD clade</taxon>
        <taxon>Panicoideae</taxon>
        <taxon>Panicodae</taxon>
        <taxon>Paniceae</taxon>
        <taxon>Melinidinae</taxon>
        <taxon>Urochloa</taxon>
    </lineage>
</organism>
<dbReference type="Pfam" id="PF07893">
    <property type="entry name" value="DUF1668"/>
    <property type="match status" value="1"/>
</dbReference>
<protein>
    <submittedName>
        <fullName evidence="1">Uncharacterized protein</fullName>
    </submittedName>
</protein>
<evidence type="ECO:0000313" key="1">
    <source>
        <dbReference type="EMBL" id="CAL4967338.1"/>
    </source>
</evidence>
<dbReference type="PANTHER" id="PTHR33085:SF80">
    <property type="entry name" value="F-BOX ASSOCIATED DOMAIN-CONTAINING PROTEIN"/>
    <property type="match status" value="1"/>
</dbReference>
<dbReference type="InterPro" id="IPR012871">
    <property type="entry name" value="DUF1668_ORYSA"/>
</dbReference>
<dbReference type="AlphaFoldDB" id="A0ABC8ZX59"/>
<proteinExistence type="predicted"/>
<gene>
    <name evidence="1" type="ORF">URODEC1_LOCUS48308</name>
</gene>
<sequence length="393" mass="43991">MPKRRLCRGCRERVCKSCNERFGGRFSGKAHLYLAVDDWSSGYSIRKIKLPSGSDEGGSGEGAVQPLPPALVRTAAERGSPQYFTSAFGKIVVMHSDASEIAAVPIIDVHKRTFMFGPDTNCPSHPIYIPVGTDKLFAMDIGSFEVCYQLPERCLPPEHSFETGSVLKPDDTLFSPLDQSDWSWCLLQDPPFDNLDITSYAVDEQEKTIFFSTKGATVGTFTFNIGESVWKSHSRWALPFSGRGYFDPDLNGFVGLSKDPGFLGYLYFCDMTRTDTGTGPCPYPNVKCSKVKVFDKNPAERHLGASLLYMQHCKFCIVGCVSIDDVKADQAPQELISVESSPASIYMYHVITFSIRYDKRSDLKVENYRVRCYEVPREATNECIHDDPVAFWL</sequence>
<reference evidence="1" key="1">
    <citation type="submission" date="2024-10" db="EMBL/GenBank/DDBJ databases">
        <authorList>
            <person name="Ryan C."/>
        </authorList>
    </citation>
    <scope>NUCLEOTIDE SEQUENCE [LARGE SCALE GENOMIC DNA]</scope>
</reference>
<dbReference type="PANTHER" id="PTHR33085">
    <property type="entry name" value="OS12G0113100 PROTEIN-RELATED"/>
    <property type="match status" value="1"/>
</dbReference>